<evidence type="ECO:0000313" key="3">
    <source>
        <dbReference type="Proteomes" id="UP000182062"/>
    </source>
</evidence>
<keyword evidence="1" id="KW-0472">Membrane</keyword>
<organism evidence="2 3">
    <name type="scientific">Rossellomorea aquimaris</name>
    <dbReference type="NCBI Taxonomy" id="189382"/>
    <lineage>
        <taxon>Bacteria</taxon>
        <taxon>Bacillati</taxon>
        <taxon>Bacillota</taxon>
        <taxon>Bacilli</taxon>
        <taxon>Bacillales</taxon>
        <taxon>Bacillaceae</taxon>
        <taxon>Rossellomorea</taxon>
    </lineage>
</organism>
<proteinExistence type="predicted"/>
<dbReference type="EMBL" id="MINN01000066">
    <property type="protein sequence ID" value="OIU72857.1"/>
    <property type="molecule type" value="Genomic_DNA"/>
</dbReference>
<name>A0A1J6X415_9BACI</name>
<feature type="transmembrane region" description="Helical" evidence="1">
    <location>
        <begin position="7"/>
        <end position="25"/>
    </location>
</feature>
<evidence type="ECO:0000313" key="2">
    <source>
        <dbReference type="EMBL" id="OIU72857.1"/>
    </source>
</evidence>
<comment type="caution">
    <text evidence="2">The sequence shown here is derived from an EMBL/GenBank/DDBJ whole genome shotgun (WGS) entry which is preliminary data.</text>
</comment>
<keyword evidence="1" id="KW-1133">Transmembrane helix</keyword>
<dbReference type="Proteomes" id="UP000182062">
    <property type="component" value="Unassembled WGS sequence"/>
</dbReference>
<accession>A0A1J6X415</accession>
<feature type="transmembrane region" description="Helical" evidence="1">
    <location>
        <begin position="31"/>
        <end position="53"/>
    </location>
</feature>
<keyword evidence="3" id="KW-1185">Reference proteome</keyword>
<dbReference type="AlphaFoldDB" id="A0A1J6X415"/>
<gene>
    <name evidence="2" type="ORF">BHE18_00645</name>
</gene>
<keyword evidence="1" id="KW-0812">Transmembrane</keyword>
<evidence type="ECO:0000256" key="1">
    <source>
        <dbReference type="SAM" id="Phobius"/>
    </source>
</evidence>
<sequence>MKKQLRNGLFFCGFKGLYIIFGGKVGGGRSLWAEIVVIFRVGAYILSKTMGLLSKIPIYYQKRPFYYQKSNYIIKTVTKSGPHQFHTPTAEYPVDNINPQSAE</sequence>
<protein>
    <submittedName>
        <fullName evidence="2">Uncharacterized protein</fullName>
    </submittedName>
</protein>
<reference evidence="2 3" key="1">
    <citation type="submission" date="2016-09" db="EMBL/GenBank/DDBJ databases">
        <title>Bacillus aquimaris SAMM genome sequence reveals colonization and biosurfactant production capacities.</title>
        <authorList>
            <person name="Waghmode S.R."/>
            <person name="Suryavanshi M.V."/>
        </authorList>
    </citation>
    <scope>NUCLEOTIDE SEQUENCE [LARGE SCALE GENOMIC DNA]</scope>
    <source>
        <strain evidence="2 3">SAMM</strain>
    </source>
</reference>